<evidence type="ECO:0000256" key="3">
    <source>
        <dbReference type="ARBA" id="ARBA00029447"/>
    </source>
</evidence>
<dbReference type="FunFam" id="1.10.287.950:FF:000001">
    <property type="entry name" value="Methyl-accepting chemotaxis sensory transducer"/>
    <property type="match status" value="1"/>
</dbReference>
<dbReference type="SMART" id="SM00283">
    <property type="entry name" value="MA"/>
    <property type="match status" value="1"/>
</dbReference>
<dbReference type="PROSITE" id="PS50111">
    <property type="entry name" value="CHEMOTAXIS_TRANSDUC_2"/>
    <property type="match status" value="1"/>
</dbReference>
<dbReference type="SMART" id="SM00304">
    <property type="entry name" value="HAMP"/>
    <property type="match status" value="1"/>
</dbReference>
<evidence type="ECO:0000256" key="4">
    <source>
        <dbReference type="PROSITE-ProRule" id="PRU00284"/>
    </source>
</evidence>
<dbReference type="PANTHER" id="PTHR32089">
    <property type="entry name" value="METHYL-ACCEPTING CHEMOTAXIS PROTEIN MCPB"/>
    <property type="match status" value="1"/>
</dbReference>
<evidence type="ECO:0000256" key="1">
    <source>
        <dbReference type="ARBA" id="ARBA00004370"/>
    </source>
</evidence>
<reference evidence="8 9" key="1">
    <citation type="submission" date="2020-06" db="EMBL/GenBank/DDBJ databases">
        <title>Interaction of electrochemicaly active bacteria, Geobacter bremensis R4 on different carbon anode.</title>
        <authorList>
            <person name="Meng L."/>
            <person name="Yoshida N."/>
        </authorList>
    </citation>
    <scope>NUCLEOTIDE SEQUENCE [LARGE SCALE GENOMIC DNA]</scope>
    <source>
        <strain evidence="8 9">R4</strain>
    </source>
</reference>
<dbReference type="Pfam" id="PF00672">
    <property type="entry name" value="HAMP"/>
    <property type="match status" value="1"/>
</dbReference>
<dbReference type="CDD" id="cd11386">
    <property type="entry name" value="MCP_signal"/>
    <property type="match status" value="1"/>
</dbReference>
<evidence type="ECO:0000313" key="9">
    <source>
        <dbReference type="Proteomes" id="UP000515472"/>
    </source>
</evidence>
<accession>A0A6S6LZ80</accession>
<dbReference type="GO" id="GO:0016020">
    <property type="term" value="C:membrane"/>
    <property type="evidence" value="ECO:0007669"/>
    <property type="project" value="UniProtKB-SubCell"/>
</dbReference>
<sequence>MNVLLDLYMRLKIKTRIVFLSACYSFCIVAAVTVGRSFSASIAIISTTVFVILGIFFSSLLYWTVNDALARIQGYLARMTEGDLTQKIAPKRNNEISTIIRSIGSLQETLREIVSQISQTSEDLSRASHQVHSSAAQIAAGTEDVASQTNAVAVASEEMAATSGDIAENCMRAASNSSQATDTAQSGANVVHQTIEGMEVIAAKVKDAAGTVEGLGARSDQIGEIVGTIEDIADQTNLLALNAAIEAARAGEQGRGFAVVADEVRALAERTTRATREIGEMIKAIQSETRLAVAAMESSVTEVEKGTGFSMKSGEALEEITSRISEVTMQINQIVTAAEEQTATSGEISRNVQQVTEVIARNAHETAGTVTAAATLSSQADQLERLVRQFHL</sequence>
<evidence type="ECO:0000259" key="7">
    <source>
        <dbReference type="PROSITE" id="PS50885"/>
    </source>
</evidence>
<dbReference type="PANTHER" id="PTHR32089:SF112">
    <property type="entry name" value="LYSOZYME-LIKE PROTEIN-RELATED"/>
    <property type="match status" value="1"/>
</dbReference>
<feature type="transmembrane region" description="Helical" evidence="5">
    <location>
        <begin position="17"/>
        <end position="34"/>
    </location>
</feature>
<dbReference type="GO" id="GO:0007165">
    <property type="term" value="P:signal transduction"/>
    <property type="evidence" value="ECO:0007669"/>
    <property type="project" value="UniProtKB-KW"/>
</dbReference>
<comment type="subcellular location">
    <subcellularLocation>
        <location evidence="1">Membrane</location>
    </subcellularLocation>
</comment>
<dbReference type="PROSITE" id="PS50885">
    <property type="entry name" value="HAMP"/>
    <property type="match status" value="1"/>
</dbReference>
<dbReference type="Gene3D" id="1.10.287.950">
    <property type="entry name" value="Methyl-accepting chemotaxis protein"/>
    <property type="match status" value="1"/>
</dbReference>
<name>A0A6S6LZ80_9BACT</name>
<dbReference type="AlphaFoldDB" id="A0A6S6LZ80"/>
<evidence type="ECO:0000259" key="6">
    <source>
        <dbReference type="PROSITE" id="PS50111"/>
    </source>
</evidence>
<dbReference type="SUPFAM" id="SSF58104">
    <property type="entry name" value="Methyl-accepting chemotaxis protein (MCP) signaling domain"/>
    <property type="match status" value="1"/>
</dbReference>
<evidence type="ECO:0000256" key="2">
    <source>
        <dbReference type="ARBA" id="ARBA00023224"/>
    </source>
</evidence>
<evidence type="ECO:0000256" key="5">
    <source>
        <dbReference type="SAM" id="Phobius"/>
    </source>
</evidence>
<evidence type="ECO:0000313" key="8">
    <source>
        <dbReference type="EMBL" id="BCG46618.1"/>
    </source>
</evidence>
<dbReference type="KEGG" id="gbn:GEOBRER4_13680"/>
<dbReference type="Proteomes" id="UP000515472">
    <property type="component" value="Chromosome"/>
</dbReference>
<gene>
    <name evidence="8" type="ORF">GEOBRER4_n1427</name>
</gene>
<dbReference type="Pfam" id="PF00015">
    <property type="entry name" value="MCPsignal"/>
    <property type="match status" value="1"/>
</dbReference>
<keyword evidence="5" id="KW-0472">Membrane</keyword>
<feature type="domain" description="HAMP" evidence="7">
    <location>
        <begin position="63"/>
        <end position="115"/>
    </location>
</feature>
<protein>
    <submittedName>
        <fullName evidence="8">Methyl-accepting chemotaxis sensor/transducer protein</fullName>
    </submittedName>
</protein>
<feature type="domain" description="Methyl-accepting transducer" evidence="6">
    <location>
        <begin position="120"/>
        <end position="356"/>
    </location>
</feature>
<keyword evidence="9" id="KW-1185">Reference proteome</keyword>
<dbReference type="RefSeq" id="WP_085813255.1">
    <property type="nucleotide sequence ID" value="NZ_AP023213.1"/>
</dbReference>
<keyword evidence="5" id="KW-0812">Transmembrane</keyword>
<feature type="transmembrane region" description="Helical" evidence="5">
    <location>
        <begin position="40"/>
        <end position="63"/>
    </location>
</feature>
<organism evidence="8 9">
    <name type="scientific">Citrifermentans bremense</name>
    <dbReference type="NCBI Taxonomy" id="60035"/>
    <lineage>
        <taxon>Bacteria</taxon>
        <taxon>Pseudomonadati</taxon>
        <taxon>Thermodesulfobacteriota</taxon>
        <taxon>Desulfuromonadia</taxon>
        <taxon>Geobacterales</taxon>
        <taxon>Geobacteraceae</taxon>
        <taxon>Citrifermentans</taxon>
    </lineage>
</organism>
<keyword evidence="5" id="KW-1133">Transmembrane helix</keyword>
<keyword evidence="2 4" id="KW-0807">Transducer</keyword>
<dbReference type="InterPro" id="IPR004089">
    <property type="entry name" value="MCPsignal_dom"/>
</dbReference>
<dbReference type="EMBL" id="AP023213">
    <property type="protein sequence ID" value="BCG46618.1"/>
    <property type="molecule type" value="Genomic_DNA"/>
</dbReference>
<comment type="similarity">
    <text evidence="3">Belongs to the methyl-accepting chemotaxis (MCP) protein family.</text>
</comment>
<dbReference type="InterPro" id="IPR003660">
    <property type="entry name" value="HAMP_dom"/>
</dbReference>
<dbReference type="GO" id="GO:0006935">
    <property type="term" value="P:chemotaxis"/>
    <property type="evidence" value="ECO:0007669"/>
    <property type="project" value="UniProtKB-ARBA"/>
</dbReference>
<proteinExistence type="inferred from homology"/>